<dbReference type="EMBL" id="JAZGQO010000014">
    <property type="protein sequence ID" value="KAK6170636.1"/>
    <property type="molecule type" value="Genomic_DNA"/>
</dbReference>
<dbReference type="PANTHER" id="PTHR10980">
    <property type="entry name" value="RHO GDP-DISSOCIATION INHIBITOR"/>
    <property type="match status" value="1"/>
</dbReference>
<evidence type="ECO:0000256" key="4">
    <source>
        <dbReference type="ARBA" id="ARBA00053735"/>
    </source>
</evidence>
<evidence type="ECO:0000313" key="9">
    <source>
        <dbReference type="Proteomes" id="UP001347796"/>
    </source>
</evidence>
<evidence type="ECO:0000256" key="3">
    <source>
        <dbReference type="ARBA" id="ARBA00022490"/>
    </source>
</evidence>
<keyword evidence="9" id="KW-1185">Reference proteome</keyword>
<comment type="function">
    <text evidence="4">Inhibits GDP/GTP exchange reaction of RhoB. Interacts specifically with the GDP- and GTP-bound forms of post-translationally processed Rhob and Rhog proteins, both of which show a growth-regulated expression in mammalian cells. Stimulates the release of the GDP-bound but not the GTP-bound RhoB protein. Also inhibits the GDP/GTP exchange of RhoB but shows less ability to inhibit the dissociation of prebound GTP.</text>
</comment>
<keyword evidence="3" id="KW-0963">Cytoplasm</keyword>
<evidence type="ECO:0000256" key="5">
    <source>
        <dbReference type="ARBA" id="ARBA00073845"/>
    </source>
</evidence>
<dbReference type="InterPro" id="IPR014756">
    <property type="entry name" value="Ig_E-set"/>
</dbReference>
<dbReference type="Gene3D" id="2.70.50.30">
    <property type="entry name" value="Coagulation Factor XIII, subunit A, domain 1"/>
    <property type="match status" value="1"/>
</dbReference>
<protein>
    <recommendedName>
        <fullName evidence="5">Rho GDP-dissociation inhibitor 3</fullName>
    </recommendedName>
    <alternativeName>
        <fullName evidence="6">Rho-GDI gamma</fullName>
    </alternativeName>
</protein>
<evidence type="ECO:0000313" key="8">
    <source>
        <dbReference type="EMBL" id="KAK6170636.1"/>
    </source>
</evidence>
<comment type="caution">
    <text evidence="8">The sequence shown here is derived from an EMBL/GenBank/DDBJ whole genome shotgun (WGS) entry which is preliminary data.</text>
</comment>
<evidence type="ECO:0000256" key="7">
    <source>
        <dbReference type="SAM" id="MobiDB-lite"/>
    </source>
</evidence>
<dbReference type="InterPro" id="IPR000406">
    <property type="entry name" value="Rho_GDI"/>
</dbReference>
<dbReference type="SUPFAM" id="SSF81296">
    <property type="entry name" value="E set domains"/>
    <property type="match status" value="1"/>
</dbReference>
<dbReference type="FunFam" id="2.70.50.30:FF:000001">
    <property type="entry name" value="Rho GDP-dissociation inhibitor 1"/>
    <property type="match status" value="1"/>
</dbReference>
<gene>
    <name evidence="8" type="ORF">SNE40_018986</name>
</gene>
<reference evidence="8 9" key="1">
    <citation type="submission" date="2024-01" db="EMBL/GenBank/DDBJ databases">
        <title>The genome of the rayed Mediterranean limpet Patella caerulea (Linnaeus, 1758).</title>
        <authorList>
            <person name="Anh-Thu Weber A."/>
            <person name="Halstead-Nussloch G."/>
        </authorList>
    </citation>
    <scope>NUCLEOTIDE SEQUENCE [LARGE SCALE GENOMIC DNA]</scope>
    <source>
        <strain evidence="8">AATW-2023a</strain>
        <tissue evidence="8">Whole specimen</tissue>
    </source>
</reference>
<dbReference type="Proteomes" id="UP001347796">
    <property type="component" value="Unassembled WGS sequence"/>
</dbReference>
<feature type="region of interest" description="Disordered" evidence="7">
    <location>
        <begin position="1"/>
        <end position="22"/>
    </location>
</feature>
<comment type="subcellular location">
    <subcellularLocation>
        <location evidence="1">Cytoplasm</location>
    </subcellularLocation>
</comment>
<organism evidence="8 9">
    <name type="scientific">Patella caerulea</name>
    <name type="common">Rayed Mediterranean limpet</name>
    <dbReference type="NCBI Taxonomy" id="87958"/>
    <lineage>
        <taxon>Eukaryota</taxon>
        <taxon>Metazoa</taxon>
        <taxon>Spiralia</taxon>
        <taxon>Lophotrochozoa</taxon>
        <taxon>Mollusca</taxon>
        <taxon>Gastropoda</taxon>
        <taxon>Patellogastropoda</taxon>
        <taxon>Patelloidea</taxon>
        <taxon>Patellidae</taxon>
        <taxon>Patella</taxon>
    </lineage>
</organism>
<proteinExistence type="inferred from homology"/>
<evidence type="ECO:0000256" key="1">
    <source>
        <dbReference type="ARBA" id="ARBA00004496"/>
    </source>
</evidence>
<sequence length="196" mass="22214">MAEQGTDDHDEENTLYKPPAEKKLDEILSADAEDESLKKYKETLLGSAAGGGGTIVDEKNPSRVIVQKLGLLVEGRDELYIDLTKDKSEIKKSSFVIKEGCTYRVKIYFYVQREIVTGLKYKQKAFRGGIKVDKTNFMVGSYGPKTDLQSFTTPPEEAPSGMVARGEYKMDSQFTDDDGNDYLSWEWKLQIKKDWQ</sequence>
<dbReference type="Pfam" id="PF02115">
    <property type="entry name" value="Rho_GDI"/>
    <property type="match status" value="1"/>
</dbReference>
<dbReference type="GO" id="GO:0016020">
    <property type="term" value="C:membrane"/>
    <property type="evidence" value="ECO:0007669"/>
    <property type="project" value="TreeGrafter"/>
</dbReference>
<accession>A0AAN8PDV7</accession>
<evidence type="ECO:0000256" key="2">
    <source>
        <dbReference type="ARBA" id="ARBA00009758"/>
    </source>
</evidence>
<evidence type="ECO:0000256" key="6">
    <source>
        <dbReference type="ARBA" id="ARBA00080671"/>
    </source>
</evidence>
<name>A0AAN8PDV7_PATCE</name>
<dbReference type="GO" id="GO:0007266">
    <property type="term" value="P:Rho protein signal transduction"/>
    <property type="evidence" value="ECO:0007669"/>
    <property type="project" value="InterPro"/>
</dbReference>
<dbReference type="GO" id="GO:0005829">
    <property type="term" value="C:cytosol"/>
    <property type="evidence" value="ECO:0007669"/>
    <property type="project" value="TreeGrafter"/>
</dbReference>
<dbReference type="InterPro" id="IPR024792">
    <property type="entry name" value="RhoGDI_dom_sf"/>
</dbReference>
<dbReference type="GO" id="GO:0005094">
    <property type="term" value="F:Rho GDP-dissociation inhibitor activity"/>
    <property type="evidence" value="ECO:0007669"/>
    <property type="project" value="InterPro"/>
</dbReference>
<dbReference type="PANTHER" id="PTHR10980:SF3">
    <property type="entry name" value="LD16419P"/>
    <property type="match status" value="1"/>
</dbReference>
<comment type="similarity">
    <text evidence="2">Belongs to the Rho GDI family.</text>
</comment>
<dbReference type="AlphaFoldDB" id="A0AAN8PDV7"/>